<feature type="domain" description="Ice-binding protein C-terminal" evidence="1">
    <location>
        <begin position="134"/>
        <end position="155"/>
    </location>
</feature>
<name>A0A537J200_9BACT</name>
<comment type="caution">
    <text evidence="2">The sequence shown here is derived from an EMBL/GenBank/DDBJ whole genome shotgun (WGS) entry which is preliminary data.</text>
</comment>
<dbReference type="NCBIfam" id="TIGR02595">
    <property type="entry name" value="PEP_CTERM"/>
    <property type="match status" value="1"/>
</dbReference>
<organism evidence="2 3">
    <name type="scientific">Candidatus Segetimicrobium genomatis</name>
    <dbReference type="NCBI Taxonomy" id="2569760"/>
    <lineage>
        <taxon>Bacteria</taxon>
        <taxon>Bacillati</taxon>
        <taxon>Candidatus Sysuimicrobiota</taxon>
        <taxon>Candidatus Sysuimicrobiia</taxon>
        <taxon>Candidatus Sysuimicrobiales</taxon>
        <taxon>Candidatus Segetimicrobiaceae</taxon>
        <taxon>Candidatus Segetimicrobium</taxon>
    </lineage>
</organism>
<dbReference type="Proteomes" id="UP000318093">
    <property type="component" value="Unassembled WGS sequence"/>
</dbReference>
<dbReference type="EMBL" id="VBAN01000497">
    <property type="protein sequence ID" value="TMI77547.1"/>
    <property type="molecule type" value="Genomic_DNA"/>
</dbReference>
<accession>A0A537J200</accession>
<evidence type="ECO:0000259" key="1">
    <source>
        <dbReference type="Pfam" id="PF07589"/>
    </source>
</evidence>
<evidence type="ECO:0000313" key="2">
    <source>
        <dbReference type="EMBL" id="TMI77547.1"/>
    </source>
</evidence>
<dbReference type="Pfam" id="PF07589">
    <property type="entry name" value="PEP-CTERM"/>
    <property type="match status" value="1"/>
</dbReference>
<reference evidence="2 3" key="1">
    <citation type="journal article" date="2019" name="Nat. Microbiol.">
        <title>Mediterranean grassland soil C-N compound turnover is dependent on rainfall and depth, and is mediated by genomically divergent microorganisms.</title>
        <authorList>
            <person name="Diamond S."/>
            <person name="Andeer P.F."/>
            <person name="Li Z."/>
            <person name="Crits-Christoph A."/>
            <person name="Burstein D."/>
            <person name="Anantharaman K."/>
            <person name="Lane K.R."/>
            <person name="Thomas B.C."/>
            <person name="Pan C."/>
            <person name="Northen T.R."/>
            <person name="Banfield J.F."/>
        </authorList>
    </citation>
    <scope>NUCLEOTIDE SEQUENCE [LARGE SCALE GENOMIC DNA]</scope>
    <source>
        <strain evidence="2">NP_6</strain>
    </source>
</reference>
<dbReference type="InterPro" id="IPR013424">
    <property type="entry name" value="Ice-binding_C"/>
</dbReference>
<protein>
    <submittedName>
        <fullName evidence="2">PEP-CTERM sorting domain-containing protein</fullName>
    </submittedName>
</protein>
<gene>
    <name evidence="2" type="ORF">E6H03_13700</name>
</gene>
<proteinExistence type="predicted"/>
<feature type="non-terminal residue" evidence="2">
    <location>
        <position position="1"/>
    </location>
</feature>
<evidence type="ECO:0000313" key="3">
    <source>
        <dbReference type="Proteomes" id="UP000318093"/>
    </source>
</evidence>
<dbReference type="AlphaFoldDB" id="A0A537J200"/>
<sequence length="166" mass="17416">VGAAVRNDWDFTGGQPGAGKFDFTSVIEHEVSHALGRADDGLGGPNFLMILDFYKYYPCAPGTLNPDPVKSCFSIDGGATGLHTFDDASDTSDWVTSGPSGDSFNAGLAPGEKGIITPVDITEMNALGWDPAASVPEPGTLLLFGTVLFGLAPLRRRRGSRLSRLG</sequence>